<dbReference type="GO" id="GO:0005840">
    <property type="term" value="C:ribosome"/>
    <property type="evidence" value="ECO:0007669"/>
    <property type="project" value="UniProtKB-KW"/>
</dbReference>
<comment type="function">
    <text evidence="5 6">Acetylates the N-terminal alanine of ribosomal protein bS18.</text>
</comment>
<gene>
    <name evidence="5 8" type="primary">rimI</name>
    <name evidence="8" type="ORF">LZG35_14355</name>
</gene>
<evidence type="ECO:0000256" key="1">
    <source>
        <dbReference type="ARBA" id="ARBA00005395"/>
    </source>
</evidence>
<keyword evidence="8" id="KW-0687">Ribonucleoprotein</keyword>
<evidence type="ECO:0000313" key="8">
    <source>
        <dbReference type="EMBL" id="MCE7509822.1"/>
    </source>
</evidence>
<feature type="binding site" evidence="5">
    <location>
        <begin position="75"/>
        <end position="77"/>
    </location>
    <ligand>
        <name>acetyl-CoA</name>
        <dbReference type="ChEBI" id="CHEBI:57288"/>
    </ligand>
</feature>
<evidence type="ECO:0000259" key="7">
    <source>
        <dbReference type="PROSITE" id="PS51186"/>
    </source>
</evidence>
<evidence type="ECO:0000256" key="4">
    <source>
        <dbReference type="ARBA" id="ARBA00023315"/>
    </source>
</evidence>
<feature type="active site" description="Proton acceptor" evidence="5">
    <location>
        <position position="109"/>
    </location>
</feature>
<evidence type="ECO:0000256" key="3">
    <source>
        <dbReference type="ARBA" id="ARBA00022679"/>
    </source>
</evidence>
<dbReference type="InterPro" id="IPR000182">
    <property type="entry name" value="GNAT_dom"/>
</dbReference>
<dbReference type="KEGG" id="axe:P40_16180"/>
<dbReference type="InterPro" id="IPR043690">
    <property type="entry name" value="RimI"/>
</dbReference>
<dbReference type="PANTHER" id="PTHR43420:SF44">
    <property type="entry name" value="ACETYLTRANSFERASE YPEA"/>
    <property type="match status" value="1"/>
</dbReference>
<dbReference type="HAMAP" id="MF_02210">
    <property type="entry name" value="RimI"/>
    <property type="match status" value="1"/>
</dbReference>
<keyword evidence="4 5" id="KW-0012">Acyltransferase</keyword>
<dbReference type="Pfam" id="PF00583">
    <property type="entry name" value="Acetyltransf_1"/>
    <property type="match status" value="1"/>
</dbReference>
<organism evidence="8 9">
    <name type="scientific">Alloalcanivorax xenomutans</name>
    <dbReference type="NCBI Taxonomy" id="1094342"/>
    <lineage>
        <taxon>Bacteria</taxon>
        <taxon>Pseudomonadati</taxon>
        <taxon>Pseudomonadota</taxon>
        <taxon>Gammaproteobacteria</taxon>
        <taxon>Oceanospirillales</taxon>
        <taxon>Alcanivoracaceae</taxon>
        <taxon>Alloalcanivorax</taxon>
    </lineage>
</organism>
<evidence type="ECO:0000256" key="2">
    <source>
        <dbReference type="ARBA" id="ARBA00022490"/>
    </source>
</evidence>
<evidence type="ECO:0000313" key="9">
    <source>
        <dbReference type="Proteomes" id="UP001107961"/>
    </source>
</evidence>
<comment type="caution">
    <text evidence="8">The sequence shown here is derived from an EMBL/GenBank/DDBJ whole genome shotgun (WGS) entry which is preliminary data.</text>
</comment>
<dbReference type="EMBL" id="JAJVKT010000017">
    <property type="protein sequence ID" value="MCE7509822.1"/>
    <property type="molecule type" value="Genomic_DNA"/>
</dbReference>
<dbReference type="InterPro" id="IPR050680">
    <property type="entry name" value="YpeA/RimI_acetyltransf"/>
</dbReference>
<feature type="domain" description="N-acetyltransferase" evidence="7">
    <location>
        <begin position="8"/>
        <end position="152"/>
    </location>
</feature>
<name>A0A9Q3ZHW4_9GAMM</name>
<dbReference type="InterPro" id="IPR016181">
    <property type="entry name" value="Acyl_CoA_acyltransferase"/>
</dbReference>
<feature type="binding site" evidence="5">
    <location>
        <position position="114"/>
    </location>
    <ligand>
        <name>acetyl-CoA</name>
        <dbReference type="ChEBI" id="CHEBI:57288"/>
    </ligand>
</feature>
<reference evidence="8" key="1">
    <citation type="submission" date="2022-01" db="EMBL/GenBank/DDBJ databases">
        <authorList>
            <person name="Karlyshev A.V."/>
            <person name="Jaspars M."/>
        </authorList>
    </citation>
    <scope>NUCLEOTIDE SEQUENCE</scope>
    <source>
        <strain evidence="8">AGSA3-2</strain>
    </source>
</reference>
<evidence type="ECO:0000256" key="6">
    <source>
        <dbReference type="RuleBase" id="RU363094"/>
    </source>
</evidence>
<sequence length="152" mass="17165">MAEITDHVRLRTMTSADLERVLAVEQACQLTPWSMANFRSCLSSGYRCKVATHEGEITGFMVLSAVLDEAHLLNIAVAPAWQRRGIARWMLEQAIARAVDEDMSVMYLEVRAGNRGARKLYKQLGFEICGRRPGYYRAEEGHEDAVLMTLML</sequence>
<feature type="active site" description="Proton donor" evidence="5">
    <location>
        <position position="121"/>
    </location>
</feature>
<keyword evidence="8" id="KW-0689">Ribosomal protein</keyword>
<dbReference type="GO" id="GO:0005737">
    <property type="term" value="C:cytoplasm"/>
    <property type="evidence" value="ECO:0007669"/>
    <property type="project" value="UniProtKB-SubCell"/>
</dbReference>
<comment type="caution">
    <text evidence="5">Lacks conserved residue(s) required for the propagation of feature annotation.</text>
</comment>
<protein>
    <recommendedName>
        <fullName evidence="5 6">[Ribosomal protein bS18]-alanine N-acetyltransferase</fullName>
        <ecNumber evidence="5 6">2.3.1.266</ecNumber>
    </recommendedName>
</protein>
<dbReference type="Gene3D" id="3.40.630.30">
    <property type="match status" value="1"/>
</dbReference>
<dbReference type="Proteomes" id="UP001107961">
    <property type="component" value="Unassembled WGS sequence"/>
</dbReference>
<dbReference type="GO" id="GO:0008999">
    <property type="term" value="F:protein-N-terminal-alanine acetyltransferase activity"/>
    <property type="evidence" value="ECO:0007669"/>
    <property type="project" value="UniProtKB-UniRule"/>
</dbReference>
<dbReference type="RefSeq" id="WP_022993689.1">
    <property type="nucleotide sequence ID" value="NZ_CBDDTQ010000006.1"/>
</dbReference>
<proteinExistence type="inferred from homology"/>
<dbReference type="GeneID" id="94687813"/>
<comment type="similarity">
    <text evidence="1 5 6">Belongs to the acetyltransferase family. RimI subfamily.</text>
</comment>
<evidence type="ECO:0000256" key="5">
    <source>
        <dbReference type="HAMAP-Rule" id="MF_02210"/>
    </source>
</evidence>
<dbReference type="AlphaFoldDB" id="A0A9Q3ZHW4"/>
<keyword evidence="3 5" id="KW-0808">Transferase</keyword>
<dbReference type="CDD" id="cd04301">
    <property type="entry name" value="NAT_SF"/>
    <property type="match status" value="1"/>
</dbReference>
<dbReference type="InterPro" id="IPR006464">
    <property type="entry name" value="AcTrfase_RimI/Ard1"/>
</dbReference>
<dbReference type="EC" id="2.3.1.266" evidence="5 6"/>
<dbReference type="PROSITE" id="PS51186">
    <property type="entry name" value="GNAT"/>
    <property type="match status" value="1"/>
</dbReference>
<dbReference type="PANTHER" id="PTHR43420">
    <property type="entry name" value="ACETYLTRANSFERASE"/>
    <property type="match status" value="1"/>
</dbReference>
<keyword evidence="2 5" id="KW-0963">Cytoplasm</keyword>
<accession>A0A9Q3ZHW4</accession>
<dbReference type="NCBIfam" id="TIGR01575">
    <property type="entry name" value="rimI"/>
    <property type="match status" value="1"/>
</dbReference>
<comment type="subcellular location">
    <subcellularLocation>
        <location evidence="5 6">Cytoplasm</location>
    </subcellularLocation>
</comment>
<comment type="catalytic activity">
    <reaction evidence="5 6">
        <text>N-terminal L-alanyl-[ribosomal protein bS18] + acetyl-CoA = N-terminal N(alpha)-acetyl-L-alanyl-[ribosomal protein bS18] + CoA + H(+)</text>
        <dbReference type="Rhea" id="RHEA:43756"/>
        <dbReference type="Rhea" id="RHEA-COMP:10676"/>
        <dbReference type="Rhea" id="RHEA-COMP:10677"/>
        <dbReference type="ChEBI" id="CHEBI:15378"/>
        <dbReference type="ChEBI" id="CHEBI:57287"/>
        <dbReference type="ChEBI" id="CHEBI:57288"/>
        <dbReference type="ChEBI" id="CHEBI:64718"/>
        <dbReference type="ChEBI" id="CHEBI:83683"/>
        <dbReference type="EC" id="2.3.1.266"/>
    </reaction>
</comment>
<dbReference type="SUPFAM" id="SSF55729">
    <property type="entry name" value="Acyl-CoA N-acyltransferases (Nat)"/>
    <property type="match status" value="1"/>
</dbReference>
<keyword evidence="9" id="KW-1185">Reference proteome</keyword>